<keyword evidence="1" id="KW-0472">Membrane</keyword>
<evidence type="ECO:0000256" key="1">
    <source>
        <dbReference type="SAM" id="Phobius"/>
    </source>
</evidence>
<gene>
    <name evidence="2" type="ORF">AVDCRST_MAG88-1469</name>
</gene>
<feature type="transmembrane region" description="Helical" evidence="1">
    <location>
        <begin position="21"/>
        <end position="41"/>
    </location>
</feature>
<keyword evidence="1" id="KW-1133">Transmembrane helix</keyword>
<sequence>MTIASPQAPASSPRPGLRRQLGQAGVASLVTLALLLPLVLLDRPPARPQLTFFGGEDGLSVLLEGAGGGRVLVGGGDAQADVPALLGRHLRPWDRRLDLLLVADARDLPGATALVRAGDVRAVAVVGLDEARASRAALTALREACAARSVPSRVVDEAERIRVGRDAGDEGSLILEVAPAASAGAGAGGGAVRLIAGRFSAIVWSGAPTVLGTSPGATIGAILTRGGQEAHRSALAASPSFVVAPGAPPASSPASRDGHLLLVGPGERATLLIEARGLRLRGPALRPL</sequence>
<protein>
    <submittedName>
        <fullName evidence="2">Uncharacterized protein</fullName>
    </submittedName>
</protein>
<keyword evidence="1" id="KW-0812">Transmembrane</keyword>
<dbReference type="AlphaFoldDB" id="A0A6J4UYM2"/>
<dbReference type="EMBL" id="CADCWM010000456">
    <property type="protein sequence ID" value="CAA9560525.1"/>
    <property type="molecule type" value="Genomic_DNA"/>
</dbReference>
<evidence type="ECO:0000313" key="2">
    <source>
        <dbReference type="EMBL" id="CAA9560525.1"/>
    </source>
</evidence>
<name>A0A6J4UYM2_9BACT</name>
<organism evidence="2">
    <name type="scientific">uncultured Thermomicrobiales bacterium</name>
    <dbReference type="NCBI Taxonomy" id="1645740"/>
    <lineage>
        <taxon>Bacteria</taxon>
        <taxon>Pseudomonadati</taxon>
        <taxon>Thermomicrobiota</taxon>
        <taxon>Thermomicrobia</taxon>
        <taxon>Thermomicrobiales</taxon>
        <taxon>environmental samples</taxon>
    </lineage>
</organism>
<reference evidence="2" key="1">
    <citation type="submission" date="2020-02" db="EMBL/GenBank/DDBJ databases">
        <authorList>
            <person name="Meier V. D."/>
        </authorList>
    </citation>
    <scope>NUCLEOTIDE SEQUENCE</scope>
    <source>
        <strain evidence="2">AVDCRST_MAG88</strain>
    </source>
</reference>
<accession>A0A6J4UYM2</accession>
<proteinExistence type="predicted"/>